<comment type="caution">
    <text evidence="3">The sequence shown here is derived from an EMBL/GenBank/DDBJ whole genome shotgun (WGS) entry which is preliminary data.</text>
</comment>
<dbReference type="Pfam" id="PF00188">
    <property type="entry name" value="CAP"/>
    <property type="match status" value="1"/>
</dbReference>
<evidence type="ECO:0000313" key="4">
    <source>
        <dbReference type="Proteomes" id="UP000024635"/>
    </source>
</evidence>
<dbReference type="PANTHER" id="PTHR46599">
    <property type="entry name" value="PIGGYBAC TRANSPOSABLE ELEMENT-DERIVED PROTEIN 4"/>
    <property type="match status" value="1"/>
</dbReference>
<evidence type="ECO:0000313" key="3">
    <source>
        <dbReference type="EMBL" id="EYC26204.1"/>
    </source>
</evidence>
<proteinExistence type="predicted"/>
<evidence type="ECO:0000256" key="1">
    <source>
        <dbReference type="SAM" id="MobiDB-lite"/>
    </source>
</evidence>
<dbReference type="Proteomes" id="UP000024635">
    <property type="component" value="Unassembled WGS sequence"/>
</dbReference>
<dbReference type="SUPFAM" id="SSF55797">
    <property type="entry name" value="PR-1-like"/>
    <property type="match status" value="1"/>
</dbReference>
<gene>
    <name evidence="3" type="primary">Acey_s0010.g1018</name>
    <name evidence="3" type="synonym">ASP-s0010.g1018</name>
    <name evidence="3" type="ORF">Y032_0010g1018</name>
</gene>
<dbReference type="Pfam" id="PF13843">
    <property type="entry name" value="DDE_Tnp_1_7"/>
    <property type="match status" value="1"/>
</dbReference>
<organism evidence="3 4">
    <name type="scientific">Ancylostoma ceylanicum</name>
    <dbReference type="NCBI Taxonomy" id="53326"/>
    <lineage>
        <taxon>Eukaryota</taxon>
        <taxon>Metazoa</taxon>
        <taxon>Ecdysozoa</taxon>
        <taxon>Nematoda</taxon>
        <taxon>Chromadorea</taxon>
        <taxon>Rhabditida</taxon>
        <taxon>Rhabditina</taxon>
        <taxon>Rhabditomorpha</taxon>
        <taxon>Strongyloidea</taxon>
        <taxon>Ancylostomatidae</taxon>
        <taxon>Ancylostomatinae</taxon>
        <taxon>Ancylostoma</taxon>
    </lineage>
</organism>
<dbReference type="CDD" id="cd05380">
    <property type="entry name" value="CAP_euk"/>
    <property type="match status" value="1"/>
</dbReference>
<dbReference type="OrthoDB" id="10030973at2759"/>
<dbReference type="AlphaFoldDB" id="A0A016VEZ7"/>
<dbReference type="InterPro" id="IPR014044">
    <property type="entry name" value="CAP_dom"/>
</dbReference>
<dbReference type="InterPro" id="IPR029526">
    <property type="entry name" value="PGBD"/>
</dbReference>
<sequence length="760" mass="86441">MEKLDRSFDRILLESDEEYEETDETTEVDTELLHQDDSDLSLSDNDEDEPNPSSWSSEIKRPSRWAFSEQNAGINFAMLMDCKSPVDYCNLFVDDEVIDLIVNETNRYGATKDEAFVPTNNLEMKQFLGIIIQMGFVRLPKLEDYWSTSAEIGGNAICGSIMPRKRFYSLMKSLHLVDNGKNNTSKTYKIDDFMKLFISNCQRLLIPGKDVCIDESLIPFRGRLKFRQYIPSKKHKYGIKVFKVCSQHGYTYDMKIYAGKEDQPRAGSVAEDVVLKLMENLLGKGRTLYTDNWYTSLPLARSLLRNQTNLVGTCRKNRTGLPKDVTVAKLKKHEHVAAQSGDGILVMKWRDKRDVMMLSTVHDDAIAENGKPQVVLDYNKSKTFIDLSDQMASYCPYARKTTKWYLRMFFHIITQTAVVNAWHLFQEHSQTKMKIVDFKRRIVASILNLKRPSTPKSRHRLVEDDENGKKRWRRCILCYNRLSSEHGSQWSLIGASTLRIKGLERLGAPHQDILMETMFRLLLVFLFINVVSSRTPKAVCSNEPQSTDLYRVECLKRHNKARQAIVSVNGVEQSDGSKLPGSKNLFKISYDCYLEGVAMTIVADCPSKPTLPSMPTKSMNYAIKRGENTAPADDAAYAKLVGEAVDEWLDYQYEAILDKNVTYDDDAMEPYANIIYNNTIAVGCSTFHCSNKKRTVTACIYSAKPQLGKPLYTHAKTGTKCDPTKKQCAKSIKGAECQDHSDPNTEGLCFTNLKEVPPTP</sequence>
<feature type="region of interest" description="Disordered" evidence="1">
    <location>
        <begin position="1"/>
        <end position="60"/>
    </location>
</feature>
<accession>A0A016VEZ7</accession>
<dbReference type="Gene3D" id="3.40.33.10">
    <property type="entry name" value="CAP"/>
    <property type="match status" value="1"/>
</dbReference>
<feature type="compositionally biased region" description="Basic and acidic residues" evidence="1">
    <location>
        <begin position="1"/>
        <end position="13"/>
    </location>
</feature>
<reference evidence="4" key="1">
    <citation type="journal article" date="2015" name="Nat. Genet.">
        <title>The genome and transcriptome of the zoonotic hookworm Ancylostoma ceylanicum identify infection-specific gene families.</title>
        <authorList>
            <person name="Schwarz E.M."/>
            <person name="Hu Y."/>
            <person name="Antoshechkin I."/>
            <person name="Miller M.M."/>
            <person name="Sternberg P.W."/>
            <person name="Aroian R.V."/>
        </authorList>
    </citation>
    <scope>NUCLEOTIDE SEQUENCE</scope>
    <source>
        <strain evidence="4">HY135</strain>
    </source>
</reference>
<keyword evidence="4" id="KW-1185">Reference proteome</keyword>
<protein>
    <recommendedName>
        <fullName evidence="2">SCP domain-containing protein</fullName>
    </recommendedName>
</protein>
<name>A0A016VEZ7_9BILA</name>
<dbReference type="EMBL" id="JARK01001346">
    <property type="protein sequence ID" value="EYC26204.1"/>
    <property type="molecule type" value="Genomic_DNA"/>
</dbReference>
<dbReference type="STRING" id="53326.A0A016VEZ7"/>
<feature type="domain" description="SCP" evidence="2">
    <location>
        <begin position="549"/>
        <end position="708"/>
    </location>
</feature>
<evidence type="ECO:0000259" key="2">
    <source>
        <dbReference type="SMART" id="SM00198"/>
    </source>
</evidence>
<dbReference type="SMART" id="SM00198">
    <property type="entry name" value="SCP"/>
    <property type="match status" value="1"/>
</dbReference>
<feature type="compositionally biased region" description="Acidic residues" evidence="1">
    <location>
        <begin position="14"/>
        <end position="30"/>
    </location>
</feature>
<dbReference type="InterPro" id="IPR035940">
    <property type="entry name" value="CAP_sf"/>
</dbReference>
<dbReference type="PANTHER" id="PTHR46599:SF3">
    <property type="entry name" value="PIGGYBAC TRANSPOSABLE ELEMENT-DERIVED PROTEIN 4"/>
    <property type="match status" value="1"/>
</dbReference>